<gene>
    <name evidence="11" type="ORF">ENI34_03655</name>
</gene>
<keyword evidence="6 9" id="KW-1133">Transmembrane helix</keyword>
<evidence type="ECO:0000313" key="12">
    <source>
        <dbReference type="Proteomes" id="UP000885826"/>
    </source>
</evidence>
<evidence type="ECO:0000256" key="8">
    <source>
        <dbReference type="RuleBase" id="RU004057"/>
    </source>
</evidence>
<dbReference type="AlphaFoldDB" id="A0A9C9JZL5"/>
<feature type="transmembrane region" description="Helical" evidence="9">
    <location>
        <begin position="15"/>
        <end position="36"/>
    </location>
</feature>
<evidence type="ECO:0000313" key="11">
    <source>
        <dbReference type="EMBL" id="HEC78222.1"/>
    </source>
</evidence>
<evidence type="ECO:0000256" key="1">
    <source>
        <dbReference type="ARBA" id="ARBA00004651"/>
    </source>
</evidence>
<dbReference type="Pfam" id="PF01618">
    <property type="entry name" value="MotA_ExbB"/>
    <property type="match status" value="1"/>
</dbReference>
<keyword evidence="5 8" id="KW-0653">Protein transport</keyword>
<dbReference type="EMBL" id="DRIG01000039">
    <property type="protein sequence ID" value="HEC78222.1"/>
    <property type="molecule type" value="Genomic_DNA"/>
</dbReference>
<organism evidence="11 12">
    <name type="scientific">candidate division WOR-3 bacterium</name>
    <dbReference type="NCBI Taxonomy" id="2052148"/>
    <lineage>
        <taxon>Bacteria</taxon>
        <taxon>Bacteria division WOR-3</taxon>
    </lineage>
</organism>
<dbReference type="PANTHER" id="PTHR30625:SF15">
    <property type="entry name" value="BIOPOLYMER TRANSPORT PROTEIN EXBB"/>
    <property type="match status" value="1"/>
</dbReference>
<feature type="transmembrane region" description="Helical" evidence="9">
    <location>
        <begin position="152"/>
        <end position="181"/>
    </location>
</feature>
<dbReference type="GO" id="GO:0005886">
    <property type="term" value="C:plasma membrane"/>
    <property type="evidence" value="ECO:0007669"/>
    <property type="project" value="UniProtKB-SubCell"/>
</dbReference>
<evidence type="ECO:0000256" key="3">
    <source>
        <dbReference type="ARBA" id="ARBA00022475"/>
    </source>
</evidence>
<name>A0A9C9JZL5_UNCW3</name>
<accession>A0A9C9JZL5</accession>
<evidence type="ECO:0000256" key="6">
    <source>
        <dbReference type="ARBA" id="ARBA00022989"/>
    </source>
</evidence>
<feature type="transmembrane region" description="Helical" evidence="9">
    <location>
        <begin position="125"/>
        <end position="146"/>
    </location>
</feature>
<sequence>MIREFQLGAEGGGGFVMWFLLVCAVIGIGLILERLFSLFIKARLNPRTFLEKLTSTVDSQGIDAGIALCDQTAAPVAKILRAVLEKAHQGKDAMEEMVARSAAIELAFLDRGMALLSGLTTVSPFLGFLGTVMGMITAFAAIAMAGEVEPTIVASGISTALITTKWGLIIATPLAIIHILFSSKVDGYTRDMEEAASGLIDYLIEQYPKRKK</sequence>
<keyword evidence="3" id="KW-1003">Cell membrane</keyword>
<dbReference type="GO" id="GO:0017038">
    <property type="term" value="P:protein import"/>
    <property type="evidence" value="ECO:0007669"/>
    <property type="project" value="TreeGrafter"/>
</dbReference>
<dbReference type="PANTHER" id="PTHR30625">
    <property type="entry name" value="PROTEIN TOLQ"/>
    <property type="match status" value="1"/>
</dbReference>
<keyword evidence="2 8" id="KW-0813">Transport</keyword>
<protein>
    <submittedName>
        <fullName evidence="11">MotA/TolQ/ExbB proton channel family protein</fullName>
    </submittedName>
</protein>
<feature type="domain" description="MotA/TolQ/ExbB proton channel" evidence="10">
    <location>
        <begin position="74"/>
        <end position="193"/>
    </location>
</feature>
<dbReference type="InterPro" id="IPR050790">
    <property type="entry name" value="ExbB/TolQ_transport"/>
</dbReference>
<evidence type="ECO:0000256" key="7">
    <source>
        <dbReference type="ARBA" id="ARBA00023136"/>
    </source>
</evidence>
<keyword evidence="7 9" id="KW-0472">Membrane</keyword>
<dbReference type="InterPro" id="IPR002898">
    <property type="entry name" value="MotA_ExbB_proton_chnl"/>
</dbReference>
<evidence type="ECO:0000256" key="2">
    <source>
        <dbReference type="ARBA" id="ARBA00022448"/>
    </source>
</evidence>
<comment type="subcellular location">
    <subcellularLocation>
        <location evidence="1">Cell membrane</location>
        <topology evidence="1">Multi-pass membrane protein</topology>
    </subcellularLocation>
    <subcellularLocation>
        <location evidence="8">Membrane</location>
        <topology evidence="8">Multi-pass membrane protein</topology>
    </subcellularLocation>
</comment>
<comment type="similarity">
    <text evidence="8">Belongs to the exbB/tolQ family.</text>
</comment>
<comment type="caution">
    <text evidence="11">The sequence shown here is derived from an EMBL/GenBank/DDBJ whole genome shotgun (WGS) entry which is preliminary data.</text>
</comment>
<dbReference type="Proteomes" id="UP000885826">
    <property type="component" value="Unassembled WGS sequence"/>
</dbReference>
<evidence type="ECO:0000259" key="10">
    <source>
        <dbReference type="Pfam" id="PF01618"/>
    </source>
</evidence>
<evidence type="ECO:0000256" key="5">
    <source>
        <dbReference type="ARBA" id="ARBA00022927"/>
    </source>
</evidence>
<proteinExistence type="inferred from homology"/>
<keyword evidence="4 9" id="KW-0812">Transmembrane</keyword>
<evidence type="ECO:0000256" key="4">
    <source>
        <dbReference type="ARBA" id="ARBA00022692"/>
    </source>
</evidence>
<reference evidence="11" key="1">
    <citation type="journal article" date="2020" name="mSystems">
        <title>Genome- and Community-Level Interaction Insights into Carbon Utilization and Element Cycling Functions of Hydrothermarchaeota in Hydrothermal Sediment.</title>
        <authorList>
            <person name="Zhou Z."/>
            <person name="Liu Y."/>
            <person name="Xu W."/>
            <person name="Pan J."/>
            <person name="Luo Z.H."/>
            <person name="Li M."/>
        </authorList>
    </citation>
    <scope>NUCLEOTIDE SEQUENCE</scope>
    <source>
        <strain evidence="11">HyVt-388</strain>
    </source>
</reference>
<evidence type="ECO:0000256" key="9">
    <source>
        <dbReference type="SAM" id="Phobius"/>
    </source>
</evidence>